<dbReference type="InterPro" id="IPR027471">
    <property type="entry name" value="YbeD-like_sf"/>
</dbReference>
<dbReference type="SUPFAM" id="SSF117991">
    <property type="entry name" value="YbeD/HP0495-like"/>
    <property type="match status" value="1"/>
</dbReference>
<organism evidence="1">
    <name type="scientific">Chlamydomonas euryale</name>
    <dbReference type="NCBI Taxonomy" id="1486919"/>
    <lineage>
        <taxon>Eukaryota</taxon>
        <taxon>Viridiplantae</taxon>
        <taxon>Chlorophyta</taxon>
        <taxon>core chlorophytes</taxon>
        <taxon>Chlorophyceae</taxon>
        <taxon>CS clade</taxon>
        <taxon>Chlamydomonadales</taxon>
        <taxon>Chlamydomonadaceae</taxon>
        <taxon>Chlamydomonas</taxon>
    </lineage>
</organism>
<evidence type="ECO:0008006" key="2">
    <source>
        <dbReference type="Google" id="ProtNLM"/>
    </source>
</evidence>
<name>A0A7R9V4J9_9CHLO</name>
<reference evidence="1" key="1">
    <citation type="submission" date="2021-01" db="EMBL/GenBank/DDBJ databases">
        <authorList>
            <person name="Corre E."/>
            <person name="Pelletier E."/>
            <person name="Niang G."/>
            <person name="Scheremetjew M."/>
            <person name="Finn R."/>
            <person name="Kale V."/>
            <person name="Holt S."/>
            <person name="Cochrane G."/>
            <person name="Meng A."/>
            <person name="Brown T."/>
            <person name="Cohen L."/>
        </authorList>
    </citation>
    <scope>NUCLEOTIDE SEQUENCE</scope>
    <source>
        <strain evidence="1">CCMP219</strain>
    </source>
</reference>
<protein>
    <recommendedName>
        <fullName evidence="2">DUF493 domain-containing protein</fullName>
    </recommendedName>
</protein>
<proteinExistence type="predicted"/>
<dbReference type="Gene3D" id="3.30.70.260">
    <property type="match status" value="1"/>
</dbReference>
<sequence length="217" mass="24102">MASRITSRSVQPHGRHTCSSVSYCGRPFGSLLMRQPVPCRRLLAASCLHDGRQDAAGRAAGDDELPEALKDLQLTDDGILIDEKTGKQINEFGATRWDVAVRAMRGELDPPAWEDNTENNTGVILKSLIQFPADYMFQVVGQPSIQPGCTKEDFIQEMVDVVQSVCQESILDSNVEVVDRMRGKYVSLKVTCRVKTPELVAAVFSRLEGDQRVKMKF</sequence>
<dbReference type="AlphaFoldDB" id="A0A7R9V4J9"/>
<gene>
    <name evidence="1" type="ORF">CEUR00632_LOCUS4769</name>
</gene>
<evidence type="ECO:0000313" key="1">
    <source>
        <dbReference type="EMBL" id="CAD8284734.1"/>
    </source>
</evidence>
<dbReference type="Pfam" id="PF04359">
    <property type="entry name" value="DUF493"/>
    <property type="match status" value="1"/>
</dbReference>
<dbReference type="InterPro" id="IPR007454">
    <property type="entry name" value="UPF0250_YbeD-like"/>
</dbReference>
<accession>A0A7R9V4J9</accession>
<dbReference type="EMBL" id="HBEC01010389">
    <property type="protein sequence ID" value="CAD8284734.1"/>
    <property type="molecule type" value="Transcribed_RNA"/>
</dbReference>